<organism evidence="2 3">
    <name type="scientific">Phocaeicola faecium</name>
    <dbReference type="NCBI Taxonomy" id="2762213"/>
    <lineage>
        <taxon>Bacteria</taxon>
        <taxon>Pseudomonadati</taxon>
        <taxon>Bacteroidota</taxon>
        <taxon>Bacteroidia</taxon>
        <taxon>Bacteroidales</taxon>
        <taxon>Bacteroidaceae</taxon>
        <taxon>Phocaeicola</taxon>
    </lineage>
</organism>
<reference evidence="2 3" key="1">
    <citation type="submission" date="2020-08" db="EMBL/GenBank/DDBJ databases">
        <title>A Genomic Blueprint of the Chicken Gut Microbiome.</title>
        <authorList>
            <person name="Gilroy R."/>
            <person name="Ravi A."/>
            <person name="Getino M."/>
            <person name="Pursley I."/>
            <person name="Horton D.L."/>
            <person name="Alikhan N.-F."/>
            <person name="Baker D."/>
            <person name="Gharbi K."/>
            <person name="Hall N."/>
            <person name="Watson M."/>
            <person name="Adriaenssens E.M."/>
            <person name="Foster-Nyarko E."/>
            <person name="Jarju S."/>
            <person name="Secka A."/>
            <person name="Antonio M."/>
            <person name="Oren A."/>
            <person name="Chaudhuri R."/>
            <person name="La Ragione R.M."/>
            <person name="Hildebrand F."/>
            <person name="Pallen M.J."/>
        </authorList>
    </citation>
    <scope>NUCLEOTIDE SEQUENCE [LARGE SCALE GENOMIC DNA]</scope>
    <source>
        <strain evidence="2 3">Sa1YUN3</strain>
    </source>
</reference>
<keyword evidence="1" id="KW-0732">Signal</keyword>
<sequence length="164" mass="18866">MKKLPVILCVLLMSVFFFPACEVENCPPNSLTYAQFNFVDQYGRSIEYTDTLTVVGRMVTADTTINDTLINRETSVSSLSLPLSYNNETQFIIRYNRQGQDVITVKHRNIPYFMNLDCGTMMFYEVTEATSTNRMMDSLVITNPNIDNNEKENFKLYFTVADTE</sequence>
<evidence type="ECO:0000313" key="2">
    <source>
        <dbReference type="EMBL" id="MBD8000708.1"/>
    </source>
</evidence>
<comment type="caution">
    <text evidence="2">The sequence shown here is derived from an EMBL/GenBank/DDBJ whole genome shotgun (WGS) entry which is preliminary data.</text>
</comment>
<feature type="chain" id="PRO_5047445801" description="Calcium-binding protein P" evidence="1">
    <location>
        <begin position="20"/>
        <end position="164"/>
    </location>
</feature>
<evidence type="ECO:0000313" key="3">
    <source>
        <dbReference type="Proteomes" id="UP000616346"/>
    </source>
</evidence>
<feature type="signal peptide" evidence="1">
    <location>
        <begin position="1"/>
        <end position="19"/>
    </location>
</feature>
<dbReference type="InterPro" id="IPR045607">
    <property type="entry name" value="DUF6452"/>
</dbReference>
<proteinExistence type="predicted"/>
<evidence type="ECO:0000256" key="1">
    <source>
        <dbReference type="SAM" id="SignalP"/>
    </source>
</evidence>
<protein>
    <recommendedName>
        <fullName evidence="4">Calcium-binding protein P</fullName>
    </recommendedName>
</protein>
<gene>
    <name evidence="2" type="ORF">H9626_00495</name>
</gene>
<accession>A0ABR8V7G0</accession>
<dbReference type="EMBL" id="JACSPQ010000001">
    <property type="protein sequence ID" value="MBD8000708.1"/>
    <property type="molecule type" value="Genomic_DNA"/>
</dbReference>
<dbReference type="Pfam" id="PF20050">
    <property type="entry name" value="DUF6452"/>
    <property type="match status" value="1"/>
</dbReference>
<name>A0ABR8V7G0_9BACT</name>
<dbReference type="Proteomes" id="UP000616346">
    <property type="component" value="Unassembled WGS sequence"/>
</dbReference>
<evidence type="ECO:0008006" key="4">
    <source>
        <dbReference type="Google" id="ProtNLM"/>
    </source>
</evidence>
<keyword evidence="3" id="KW-1185">Reference proteome</keyword>
<dbReference type="RefSeq" id="WP_178256409.1">
    <property type="nucleotide sequence ID" value="NZ_JACSPQ010000001.1"/>
</dbReference>